<evidence type="ECO:0000313" key="3">
    <source>
        <dbReference type="Proteomes" id="UP001162131"/>
    </source>
</evidence>
<reference evidence="2" key="1">
    <citation type="submission" date="2021-09" db="EMBL/GenBank/DDBJ databases">
        <authorList>
            <consortium name="AG Swart"/>
            <person name="Singh M."/>
            <person name="Singh A."/>
            <person name="Seah K."/>
            <person name="Emmerich C."/>
        </authorList>
    </citation>
    <scope>NUCLEOTIDE SEQUENCE</scope>
    <source>
        <strain evidence="2">ATCC30299</strain>
    </source>
</reference>
<keyword evidence="1" id="KW-1133">Transmembrane helix</keyword>
<sequence length="121" mass="14220">MVFDRFFKGKERINSAGKHFLGYQALAIIAVGLIAVRFITANRGHTINLLDNETDGEATRDKEELDVEYKKFQNKWKKNRKEIMAKMRNDRKEFEKNFNEDVSIEDVLNIGEKKFADIDKY</sequence>
<dbReference type="AlphaFoldDB" id="A0AAU9IYM5"/>
<protein>
    <submittedName>
        <fullName evidence="2">Uncharacterized protein</fullName>
    </submittedName>
</protein>
<keyword evidence="3" id="KW-1185">Reference proteome</keyword>
<organism evidence="2 3">
    <name type="scientific">Blepharisma stoltei</name>
    <dbReference type="NCBI Taxonomy" id="1481888"/>
    <lineage>
        <taxon>Eukaryota</taxon>
        <taxon>Sar</taxon>
        <taxon>Alveolata</taxon>
        <taxon>Ciliophora</taxon>
        <taxon>Postciliodesmatophora</taxon>
        <taxon>Heterotrichea</taxon>
        <taxon>Heterotrichida</taxon>
        <taxon>Blepharismidae</taxon>
        <taxon>Blepharisma</taxon>
    </lineage>
</organism>
<name>A0AAU9IYM5_9CILI</name>
<keyword evidence="1" id="KW-0472">Membrane</keyword>
<accession>A0AAU9IYM5</accession>
<keyword evidence="1" id="KW-0812">Transmembrane</keyword>
<dbReference type="Proteomes" id="UP001162131">
    <property type="component" value="Unassembled WGS sequence"/>
</dbReference>
<evidence type="ECO:0000256" key="1">
    <source>
        <dbReference type="SAM" id="Phobius"/>
    </source>
</evidence>
<dbReference type="EMBL" id="CAJZBQ010000021">
    <property type="protein sequence ID" value="CAG9318738.1"/>
    <property type="molecule type" value="Genomic_DNA"/>
</dbReference>
<feature type="transmembrane region" description="Helical" evidence="1">
    <location>
        <begin position="20"/>
        <end position="39"/>
    </location>
</feature>
<proteinExistence type="predicted"/>
<evidence type="ECO:0000313" key="2">
    <source>
        <dbReference type="EMBL" id="CAG9318738.1"/>
    </source>
</evidence>
<comment type="caution">
    <text evidence="2">The sequence shown here is derived from an EMBL/GenBank/DDBJ whole genome shotgun (WGS) entry which is preliminary data.</text>
</comment>
<gene>
    <name evidence="2" type="ORF">BSTOLATCC_MIC22105</name>
</gene>